<dbReference type="SMART" id="SM00248">
    <property type="entry name" value="ANK"/>
    <property type="match status" value="4"/>
</dbReference>
<dbReference type="Pfam" id="PF00023">
    <property type="entry name" value="Ank"/>
    <property type="match status" value="1"/>
</dbReference>
<gene>
    <name evidence="4" type="ORF">SPIL2461_LOCUS9396</name>
</gene>
<organism evidence="4 5">
    <name type="scientific">Symbiodinium pilosum</name>
    <name type="common">Dinoflagellate</name>
    <dbReference type="NCBI Taxonomy" id="2952"/>
    <lineage>
        <taxon>Eukaryota</taxon>
        <taxon>Sar</taxon>
        <taxon>Alveolata</taxon>
        <taxon>Dinophyceae</taxon>
        <taxon>Suessiales</taxon>
        <taxon>Symbiodiniaceae</taxon>
        <taxon>Symbiodinium</taxon>
    </lineage>
</organism>
<keyword evidence="1" id="KW-0677">Repeat</keyword>
<proteinExistence type="predicted"/>
<evidence type="ECO:0000256" key="1">
    <source>
        <dbReference type="ARBA" id="ARBA00022737"/>
    </source>
</evidence>
<dbReference type="InterPro" id="IPR002110">
    <property type="entry name" value="Ankyrin_rpt"/>
</dbReference>
<dbReference type="Gene3D" id="1.25.40.20">
    <property type="entry name" value="Ankyrin repeat-containing domain"/>
    <property type="match status" value="1"/>
</dbReference>
<keyword evidence="5" id="KW-1185">Reference proteome</keyword>
<dbReference type="SUPFAM" id="SSF48403">
    <property type="entry name" value="Ankyrin repeat"/>
    <property type="match status" value="1"/>
</dbReference>
<dbReference type="OrthoDB" id="441193at2759"/>
<comment type="caution">
    <text evidence="4">The sequence shown here is derived from an EMBL/GenBank/DDBJ whole genome shotgun (WGS) entry which is preliminary data.</text>
</comment>
<evidence type="ECO:0000256" key="3">
    <source>
        <dbReference type="PROSITE-ProRule" id="PRU00023"/>
    </source>
</evidence>
<name>A0A812QJG0_SYMPI</name>
<reference evidence="4" key="1">
    <citation type="submission" date="2021-02" db="EMBL/GenBank/DDBJ databases">
        <authorList>
            <person name="Dougan E. K."/>
            <person name="Rhodes N."/>
            <person name="Thang M."/>
            <person name="Chan C."/>
        </authorList>
    </citation>
    <scope>NUCLEOTIDE SEQUENCE</scope>
</reference>
<dbReference type="InterPro" id="IPR036770">
    <property type="entry name" value="Ankyrin_rpt-contain_sf"/>
</dbReference>
<sequence length="689" mass="76153">MRTLPPATGAVLLLAGEVAPEEAVRNARAVQDEAATMTWKLAPVYTSLIDCLVQLSSNASNPVAFEDLYPMWVVRTTDVLKMHGPPQVHEELLKAGLLVLRESHFKTIFVSHQWLGAVHPDEDGRQLRILRLCIRNILSGSLKLSPTDFVSVGQSTAREQGLSRSELDDLRNSYIWFDWFSIPQHGATKDFALAVQSIPAFVDACEFFVALVPTIPHKSTGMDCSFTSWLDRGWCRAEMWCRLLCSRPTIPIIIVLDHDHAVFATPSQCLPYPPNTGEYTVAKDRVEVNKFIRVALRNKIGLLESRRTTVDIGRYYKARFQDILGLPPADQNPRSFVSHFCFESKEEAINEKAGMGAMACAVLSRNVKMMRWLSRSGAPLTTRLSDMTSVGIPDGWSPLHLAAQVSWHDIGPLQELLSLRANPNLTDAVGVPVLSACSSAEAVHLLVDHRADANLRRSPRFVSALQSSCALFSPIETVAALIKCRAEVHPGELCTLAGAATMQRHEVELAHLLIQSKAQVNARPRNSNRQRLTELACRARLMLTEPSLRVRHLAESSTTALGHACFWGSANLAAFLLGAKANPTEANNRGHTPVQLARHQAVFDVLQSFVEEPHNGIQNHKSDSTPVRSHVPGVELRSPVASIELDFWAGRRLEDTGRSANTELHTLSTVPLHSVQHFIEDPTDDSFSV</sequence>
<dbReference type="AlphaFoldDB" id="A0A812QJG0"/>
<evidence type="ECO:0000256" key="2">
    <source>
        <dbReference type="ARBA" id="ARBA00023043"/>
    </source>
</evidence>
<keyword evidence="2 3" id="KW-0040">ANK repeat</keyword>
<dbReference type="Proteomes" id="UP000649617">
    <property type="component" value="Unassembled WGS sequence"/>
</dbReference>
<dbReference type="PANTHER" id="PTHR24126">
    <property type="entry name" value="ANKYRIN REPEAT, PH AND SEC7 DOMAIN CONTAINING PROTEIN SECG-RELATED"/>
    <property type="match status" value="1"/>
</dbReference>
<feature type="repeat" description="ANK" evidence="3">
    <location>
        <begin position="394"/>
        <end position="428"/>
    </location>
</feature>
<dbReference type="PANTHER" id="PTHR24126:SF14">
    <property type="entry name" value="ANK_REP_REGION DOMAIN-CONTAINING PROTEIN"/>
    <property type="match status" value="1"/>
</dbReference>
<dbReference type="PROSITE" id="PS50088">
    <property type="entry name" value="ANK_REPEAT"/>
    <property type="match status" value="1"/>
</dbReference>
<accession>A0A812QJG0</accession>
<evidence type="ECO:0000313" key="5">
    <source>
        <dbReference type="Proteomes" id="UP000649617"/>
    </source>
</evidence>
<dbReference type="EMBL" id="CAJNIZ010016335">
    <property type="protein sequence ID" value="CAE7384501.1"/>
    <property type="molecule type" value="Genomic_DNA"/>
</dbReference>
<evidence type="ECO:0000313" key="4">
    <source>
        <dbReference type="EMBL" id="CAE7384501.1"/>
    </source>
</evidence>
<protein>
    <submittedName>
        <fullName evidence="4">Uncharacterized protein</fullName>
    </submittedName>
</protein>